<dbReference type="EMBL" id="FNPH01000001">
    <property type="protein sequence ID" value="SDX98305.1"/>
    <property type="molecule type" value="Genomic_DNA"/>
</dbReference>
<accession>A0A1H3G5J1</accession>
<organism evidence="1 2">
    <name type="scientific">Micromonospora pattaloongensis</name>
    <dbReference type="NCBI Taxonomy" id="405436"/>
    <lineage>
        <taxon>Bacteria</taxon>
        <taxon>Bacillati</taxon>
        <taxon>Actinomycetota</taxon>
        <taxon>Actinomycetes</taxon>
        <taxon>Micromonosporales</taxon>
        <taxon>Micromonosporaceae</taxon>
        <taxon>Micromonospora</taxon>
    </lineage>
</organism>
<evidence type="ECO:0000313" key="1">
    <source>
        <dbReference type="EMBL" id="SDX98305.1"/>
    </source>
</evidence>
<dbReference type="Proteomes" id="UP000242415">
    <property type="component" value="Unassembled WGS sequence"/>
</dbReference>
<name>A0A1H3G5J1_9ACTN</name>
<dbReference type="STRING" id="405436.SAMN05444365_101286"/>
<dbReference type="AlphaFoldDB" id="A0A1H3G5J1"/>
<keyword evidence="2" id="KW-1185">Reference proteome</keyword>
<gene>
    <name evidence="1" type="ORF">SAMN05444365_101286</name>
</gene>
<reference evidence="2" key="1">
    <citation type="submission" date="2016-10" db="EMBL/GenBank/DDBJ databases">
        <authorList>
            <person name="Varghese N."/>
            <person name="Submissions S."/>
        </authorList>
    </citation>
    <scope>NUCLEOTIDE SEQUENCE [LARGE SCALE GENOMIC DNA]</scope>
    <source>
        <strain evidence="2">DSM 45245</strain>
    </source>
</reference>
<sequence>MRPRGRDVRNTLIHMSDPYANAQATMPVQRHTFLLADEAVCGPRIPLDRSNGLIDTQPGLAVIFTGILGGNVRLAVQARPAAPAVDTAEWDEVVDVTLDAPTGAVRVRAVDSDDPDGLPVLTPAGPGPYRVRVHARGRDTAVDEVQPQPVEDYLIAMWPEAPAPVTVHKQTDGYGALLRRSLPVMR</sequence>
<evidence type="ECO:0000313" key="2">
    <source>
        <dbReference type="Proteomes" id="UP000242415"/>
    </source>
</evidence>
<protein>
    <submittedName>
        <fullName evidence="1">Uncharacterized protein</fullName>
    </submittedName>
</protein>
<proteinExistence type="predicted"/>